<dbReference type="RefSeq" id="WP_344869309.1">
    <property type="nucleotide sequence ID" value="NZ_BAAAZN010000035.1"/>
</dbReference>
<keyword evidence="2" id="KW-0812">Transmembrane</keyword>
<evidence type="ECO:0000256" key="3">
    <source>
        <dbReference type="SAM" id="SignalP"/>
    </source>
</evidence>
<keyword evidence="2" id="KW-0472">Membrane</keyword>
<protein>
    <recommendedName>
        <fullName evidence="6">ABC transporter-associated repeat protein</fullName>
    </recommendedName>
</protein>
<dbReference type="NCBIfam" id="TIGR03773">
    <property type="entry name" value="anch_rpt_wall"/>
    <property type="match status" value="1"/>
</dbReference>
<dbReference type="InterPro" id="IPR022395">
    <property type="entry name" value="CHP03773_ABC_transptr-like"/>
</dbReference>
<accession>A0ABP6YNL3</accession>
<dbReference type="NCBIfam" id="TIGR03769">
    <property type="entry name" value="P_ac_wall_RPT"/>
    <property type="match status" value="2"/>
</dbReference>
<dbReference type="EMBL" id="BAAAZN010000035">
    <property type="protein sequence ID" value="GAA3587379.1"/>
    <property type="molecule type" value="Genomic_DNA"/>
</dbReference>
<comment type="caution">
    <text evidence="4">The sequence shown here is derived from an EMBL/GenBank/DDBJ whole genome shotgun (WGS) entry which is preliminary data.</text>
</comment>
<evidence type="ECO:0000313" key="5">
    <source>
        <dbReference type="Proteomes" id="UP001500689"/>
    </source>
</evidence>
<feature type="region of interest" description="Disordered" evidence="1">
    <location>
        <begin position="192"/>
        <end position="238"/>
    </location>
</feature>
<dbReference type="Proteomes" id="UP001500689">
    <property type="component" value="Unassembled WGS sequence"/>
</dbReference>
<sequence>MPAPNGILRHTFVVCTFFTASALVPSAVADAATASLPANQLAVVTAEDDTVRVWVADGDGGALLDPAGVVLHAQQHTAMTDGAGGLPDWDTTSLPSGEAGWTLDSVQGPGRFRAYTVEDGLQVPRFDSSTMDSARPETYAMPAGRSGDFGWVFDAPGRYRVAFTVSATLASGRSVSAPAIYTVDVAAETSAVPDQPAATSPAPEHPRTENPVPAAWGHSPAQPPAQAGGVPTAAAAGTGDTASGHVVLGEGHVDALAPRIVGNKFQIQVKDSTQAGKVTWRRPADVVFQVRPAARFPLPDNDKLSFAGKPGDLVYLIPQVQQDGVIWAGWSTEALTPQQIAGSVSCTLTSVQGPAPVAIFTTGTFGDEKLLLGNAPGTPTAMQVPLATHAHANWIFPKEGIYRLTFALTAKQAGGSTYTDTQTYGFAVGNADPEQAFGPGTPTNGTGGTAAGQDQRQPGSAGAPDSGGNDRLAYTGFSAVLPLSAGGAMLVAGSGLVFFASRRRARVGDGR</sequence>
<evidence type="ECO:0008006" key="6">
    <source>
        <dbReference type="Google" id="ProtNLM"/>
    </source>
</evidence>
<gene>
    <name evidence="4" type="ORF">GCM10022222_85060</name>
</gene>
<dbReference type="NCBIfam" id="NF038134">
    <property type="entry name" value="choice_anch_M"/>
    <property type="match status" value="1"/>
</dbReference>
<feature type="signal peptide" evidence="3">
    <location>
        <begin position="1"/>
        <end position="31"/>
    </location>
</feature>
<evidence type="ECO:0000256" key="1">
    <source>
        <dbReference type="SAM" id="MobiDB-lite"/>
    </source>
</evidence>
<evidence type="ECO:0000313" key="4">
    <source>
        <dbReference type="EMBL" id="GAA3587379.1"/>
    </source>
</evidence>
<reference evidence="5" key="1">
    <citation type="journal article" date="2019" name="Int. J. Syst. Evol. Microbiol.">
        <title>The Global Catalogue of Microorganisms (GCM) 10K type strain sequencing project: providing services to taxonomists for standard genome sequencing and annotation.</title>
        <authorList>
            <consortium name="The Broad Institute Genomics Platform"/>
            <consortium name="The Broad Institute Genome Sequencing Center for Infectious Disease"/>
            <person name="Wu L."/>
            <person name="Ma J."/>
        </authorList>
    </citation>
    <scope>NUCLEOTIDE SEQUENCE [LARGE SCALE GENOMIC DNA]</scope>
    <source>
        <strain evidence="5">JCM 16898</strain>
    </source>
</reference>
<feature type="compositionally biased region" description="Low complexity" evidence="1">
    <location>
        <begin position="224"/>
        <end position="238"/>
    </location>
</feature>
<keyword evidence="3" id="KW-0732">Signal</keyword>
<keyword evidence="2" id="KW-1133">Transmembrane helix</keyword>
<name>A0ABP6YNL3_9PSEU</name>
<dbReference type="InterPro" id="IPR022435">
    <property type="entry name" value="Surface-anchored_actinobac"/>
</dbReference>
<feature type="chain" id="PRO_5045745980" description="ABC transporter-associated repeat protein" evidence="3">
    <location>
        <begin position="32"/>
        <end position="511"/>
    </location>
</feature>
<organism evidence="4 5">
    <name type="scientific">Amycolatopsis ultiminotia</name>
    <dbReference type="NCBI Taxonomy" id="543629"/>
    <lineage>
        <taxon>Bacteria</taxon>
        <taxon>Bacillati</taxon>
        <taxon>Actinomycetota</taxon>
        <taxon>Actinomycetes</taxon>
        <taxon>Pseudonocardiales</taxon>
        <taxon>Pseudonocardiaceae</taxon>
        <taxon>Amycolatopsis</taxon>
    </lineage>
</organism>
<evidence type="ECO:0000256" key="2">
    <source>
        <dbReference type="SAM" id="Phobius"/>
    </source>
</evidence>
<feature type="region of interest" description="Disordered" evidence="1">
    <location>
        <begin position="430"/>
        <end position="468"/>
    </location>
</feature>
<feature type="transmembrane region" description="Helical" evidence="2">
    <location>
        <begin position="479"/>
        <end position="501"/>
    </location>
</feature>
<keyword evidence="5" id="KW-1185">Reference proteome</keyword>
<proteinExistence type="predicted"/>